<evidence type="ECO:0000259" key="1">
    <source>
        <dbReference type="Pfam" id="PF12728"/>
    </source>
</evidence>
<gene>
    <name evidence="2" type="ORF">NQ491_04105</name>
</gene>
<dbReference type="InterPro" id="IPR041657">
    <property type="entry name" value="HTH_17"/>
</dbReference>
<evidence type="ECO:0000313" key="3">
    <source>
        <dbReference type="Proteomes" id="UP001059295"/>
    </source>
</evidence>
<evidence type="ECO:0000313" key="2">
    <source>
        <dbReference type="EMBL" id="UWN57967.1"/>
    </source>
</evidence>
<dbReference type="Proteomes" id="UP001059295">
    <property type="component" value="Chromosome"/>
</dbReference>
<protein>
    <submittedName>
        <fullName evidence="2">Helix-turn-helix domain-containing protein</fullName>
    </submittedName>
</protein>
<keyword evidence="3" id="KW-1185">Reference proteome</keyword>
<dbReference type="RefSeq" id="WP_019246318.1">
    <property type="nucleotide sequence ID" value="NZ_CP102294.1"/>
</dbReference>
<dbReference type="Pfam" id="PF12728">
    <property type="entry name" value="HTH_17"/>
    <property type="match status" value="1"/>
</dbReference>
<dbReference type="InterPro" id="IPR009061">
    <property type="entry name" value="DNA-bd_dom_put_sf"/>
</dbReference>
<organism evidence="2 3">
    <name type="scientific">Alistipes ihumii AP11</name>
    <dbReference type="NCBI Taxonomy" id="1211813"/>
    <lineage>
        <taxon>Bacteria</taxon>
        <taxon>Pseudomonadati</taxon>
        <taxon>Bacteroidota</taxon>
        <taxon>Bacteroidia</taxon>
        <taxon>Bacteroidales</taxon>
        <taxon>Rikenellaceae</taxon>
        <taxon>Alistipes</taxon>
    </lineage>
</organism>
<dbReference type="EMBL" id="CP102294">
    <property type="protein sequence ID" value="UWN57967.1"/>
    <property type="molecule type" value="Genomic_DNA"/>
</dbReference>
<reference evidence="2" key="1">
    <citation type="journal article" date="2022" name="Cell">
        <title>Design, construction, and in vivo augmentation of a complex gut microbiome.</title>
        <authorList>
            <person name="Cheng A.G."/>
            <person name="Ho P.Y."/>
            <person name="Aranda-Diaz A."/>
            <person name="Jain S."/>
            <person name="Yu F.B."/>
            <person name="Meng X."/>
            <person name="Wang M."/>
            <person name="Iakiviak M."/>
            <person name="Nagashima K."/>
            <person name="Zhao A."/>
            <person name="Murugkar P."/>
            <person name="Patil A."/>
            <person name="Atabakhsh K."/>
            <person name="Weakley A."/>
            <person name="Yan J."/>
            <person name="Brumbaugh A.R."/>
            <person name="Higginbottom S."/>
            <person name="Dimas A."/>
            <person name="Shiver A.L."/>
            <person name="Deutschbauer A."/>
            <person name="Neff N."/>
            <person name="Sonnenburg J.L."/>
            <person name="Huang K.C."/>
            <person name="Fischbach M.A."/>
        </authorList>
    </citation>
    <scope>NUCLEOTIDE SEQUENCE</scope>
    <source>
        <strain evidence="2">AP11</strain>
    </source>
</reference>
<name>A0ABY5V1G1_9BACT</name>
<proteinExistence type="predicted"/>
<accession>A0ABY5V1G1</accession>
<sequence>MTNAMNDKDKQHRSEEFQELTSKIDRLEKIALLGAKNVLTIDDVALITGFTKGHIYRLTSGQKIPHYKPNGRTLYFKKEEIEDWMLQNKIQTNTEIESAATTYTAINKKK</sequence>
<dbReference type="NCBIfam" id="TIGR01764">
    <property type="entry name" value="excise"/>
    <property type="match status" value="1"/>
</dbReference>
<dbReference type="GeneID" id="82890889"/>
<feature type="domain" description="Helix-turn-helix" evidence="1">
    <location>
        <begin position="38"/>
        <end position="88"/>
    </location>
</feature>
<dbReference type="SUPFAM" id="SSF46955">
    <property type="entry name" value="Putative DNA-binding domain"/>
    <property type="match status" value="1"/>
</dbReference>
<dbReference type="InterPro" id="IPR010093">
    <property type="entry name" value="SinI_DNA-bd"/>
</dbReference>